<dbReference type="InterPro" id="IPR002156">
    <property type="entry name" value="RNaseH_domain"/>
</dbReference>
<dbReference type="GO" id="GO:0004523">
    <property type="term" value="F:RNA-DNA hybrid ribonuclease activity"/>
    <property type="evidence" value="ECO:0007669"/>
    <property type="project" value="InterPro"/>
</dbReference>
<evidence type="ECO:0000259" key="1">
    <source>
        <dbReference type="Pfam" id="PF13456"/>
    </source>
</evidence>
<protein>
    <recommendedName>
        <fullName evidence="1">RNase H type-1 domain-containing protein</fullName>
    </recommendedName>
</protein>
<proteinExistence type="predicted"/>
<name>A0A8J5YQ11_9ROSI</name>
<feature type="domain" description="RNase H type-1" evidence="1">
    <location>
        <begin position="341"/>
        <end position="410"/>
    </location>
</feature>
<dbReference type="AlphaFoldDB" id="A0A8J5YQ11"/>
<evidence type="ECO:0000313" key="3">
    <source>
        <dbReference type="Proteomes" id="UP000701853"/>
    </source>
</evidence>
<dbReference type="GO" id="GO:0003676">
    <property type="term" value="F:nucleic acid binding"/>
    <property type="evidence" value="ECO:0007669"/>
    <property type="project" value="InterPro"/>
</dbReference>
<dbReference type="PANTHER" id="PTHR33116">
    <property type="entry name" value="REVERSE TRANSCRIPTASE ZINC-BINDING DOMAIN-CONTAINING PROTEIN-RELATED-RELATED"/>
    <property type="match status" value="1"/>
</dbReference>
<dbReference type="PANTHER" id="PTHR33116:SF86">
    <property type="entry name" value="REVERSE TRANSCRIPTASE DOMAIN-CONTAINING PROTEIN"/>
    <property type="match status" value="1"/>
</dbReference>
<keyword evidence="3" id="KW-1185">Reference proteome</keyword>
<accession>A0A8J5YQ11</accession>
<dbReference type="Proteomes" id="UP000701853">
    <property type="component" value="Chromosome 8"/>
</dbReference>
<organism evidence="2 3">
    <name type="scientific">Gossypium anomalum</name>
    <dbReference type="NCBI Taxonomy" id="47600"/>
    <lineage>
        <taxon>Eukaryota</taxon>
        <taxon>Viridiplantae</taxon>
        <taxon>Streptophyta</taxon>
        <taxon>Embryophyta</taxon>
        <taxon>Tracheophyta</taxon>
        <taxon>Spermatophyta</taxon>
        <taxon>Magnoliopsida</taxon>
        <taxon>eudicotyledons</taxon>
        <taxon>Gunneridae</taxon>
        <taxon>Pentapetalae</taxon>
        <taxon>rosids</taxon>
        <taxon>malvids</taxon>
        <taxon>Malvales</taxon>
        <taxon>Malvaceae</taxon>
        <taxon>Malvoideae</taxon>
        <taxon>Gossypium</taxon>
    </lineage>
</organism>
<dbReference type="EMBL" id="JAHUZN010000008">
    <property type="protein sequence ID" value="KAG8486752.1"/>
    <property type="molecule type" value="Genomic_DNA"/>
</dbReference>
<dbReference type="OrthoDB" id="1001947at2759"/>
<reference evidence="2 3" key="1">
    <citation type="journal article" date="2021" name="bioRxiv">
        <title>The Gossypium anomalum genome as a resource for cotton improvement and evolutionary analysis of hybrid incompatibility.</title>
        <authorList>
            <person name="Grover C.E."/>
            <person name="Yuan D."/>
            <person name="Arick M.A."/>
            <person name="Miller E.R."/>
            <person name="Hu G."/>
            <person name="Peterson D.G."/>
            <person name="Wendel J.F."/>
            <person name="Udall J.A."/>
        </authorList>
    </citation>
    <scope>NUCLEOTIDE SEQUENCE [LARGE SCALE GENOMIC DNA]</scope>
    <source>
        <strain evidence="2">JFW-Udall</strain>
        <tissue evidence="2">Leaf</tissue>
    </source>
</reference>
<comment type="caution">
    <text evidence="2">The sequence shown here is derived from an EMBL/GenBank/DDBJ whole genome shotgun (WGS) entry which is preliminary data.</text>
</comment>
<evidence type="ECO:0000313" key="2">
    <source>
        <dbReference type="EMBL" id="KAG8486752.1"/>
    </source>
</evidence>
<dbReference type="Pfam" id="PF13456">
    <property type="entry name" value="RVT_3"/>
    <property type="match status" value="1"/>
</dbReference>
<sequence length="411" mass="46358">MEKWMLGRLLERDVWTMWAKVMELGLGCLENIDIALGGFGSNIVDVDLGVLDNIVLDGDCPLEDNDPVNSVIGSSISKWCGSIGKAVSVRKDDLIIFGQANKHQARLFKGILDGFCDFSGHRVNAQKSNIFYFKGVSEDLAKHLSKILGFCKVQNLSSYLGVPLIHDKGHLAQSVLLTIPSYFMQLMMILNGLCKKIKHLLGFNIVSNSNALWVRVLRLKYGVPNGLSKTISWGRCSFLWRSLSKVWPLVRENNLWSVGNGNMINCWQDPWIPNFGPLVNHITFHSNMEGECVLSEMIGSFRLGHQPDPFLSKVPLEKFERGYGIRKTRFGNSHGSFKVLKGLVKKDSRLATIKGVIRDRNERWILGYNRVLESYSSLDAELWDILDSLTIALDRGFVSMLIFSDKLEVYK</sequence>
<gene>
    <name evidence="2" type="ORF">CXB51_020240</name>
</gene>